<dbReference type="Proteomes" id="UP001143856">
    <property type="component" value="Unassembled WGS sequence"/>
</dbReference>
<evidence type="ECO:0000313" key="1">
    <source>
        <dbReference type="EMBL" id="KAJ2975206.1"/>
    </source>
</evidence>
<protein>
    <submittedName>
        <fullName evidence="1">Uncharacterized protein</fullName>
    </submittedName>
</protein>
<gene>
    <name evidence="1" type="ORF">NUW58_g8422</name>
</gene>
<comment type="caution">
    <text evidence="1">The sequence shown here is derived from an EMBL/GenBank/DDBJ whole genome shotgun (WGS) entry which is preliminary data.</text>
</comment>
<evidence type="ECO:0000313" key="2">
    <source>
        <dbReference type="Proteomes" id="UP001143856"/>
    </source>
</evidence>
<sequence>MSAPADRDQYSTLEVASDADVLRQGKYPEVVPPSIPEAYGYYGPPKTEQNAQLLSGATPQQTQQIPATPQTYSTYPEVATDGANQRGAASAGDSKGATICGLRRRYFWIALVVAILVIIGVIVGAVVGSMKRNAGSSSDDNPENVNNGTDPAKLTLYENTRLASANFTDTYGNDNFLLVYQLSDASISLSAFNSSNNKWVVSTVINGTEGIKRGTSLALNTFWRGSDSPDVNLYYQSDGSSTTIKSLSYSSSEKISTTSVTPSDNWEPMTAVSGFNSLPGSSLVSYGKQCAFCNQYAYFFWQGQQGINIAENTGDGIKNAELIDIEMEPSVNSSIALTYSGTLEGDGNAILRRSLNLFYRSKTSGLTQLRIGNGMNIPKYVGRDIGPRTNFAAFSTGFNESSSRNPTPIGFQVLSIDPDAGDGVQLTYFKGNDWTTANNEVKDLADCKAKATMTTHTGRRLYCVVDSGDNAGVEIIEWTWKGDPSDTKTYLDWEKVGPVNLDVTSDDTTIIDTMQKVVDAYGKITHCVNTAGYLLEGVIEAAS</sequence>
<reference evidence="1" key="1">
    <citation type="submission" date="2022-10" db="EMBL/GenBank/DDBJ databases">
        <title>Genome Sequence of Xylaria curta.</title>
        <authorList>
            <person name="Buettner E."/>
        </authorList>
    </citation>
    <scope>NUCLEOTIDE SEQUENCE</scope>
    <source>
        <strain evidence="1">Babe10</strain>
    </source>
</reference>
<proteinExistence type="predicted"/>
<keyword evidence="2" id="KW-1185">Reference proteome</keyword>
<dbReference type="EMBL" id="JAPDGR010002564">
    <property type="protein sequence ID" value="KAJ2975206.1"/>
    <property type="molecule type" value="Genomic_DNA"/>
</dbReference>
<organism evidence="1 2">
    <name type="scientific">Xylaria curta</name>
    <dbReference type="NCBI Taxonomy" id="42375"/>
    <lineage>
        <taxon>Eukaryota</taxon>
        <taxon>Fungi</taxon>
        <taxon>Dikarya</taxon>
        <taxon>Ascomycota</taxon>
        <taxon>Pezizomycotina</taxon>
        <taxon>Sordariomycetes</taxon>
        <taxon>Xylariomycetidae</taxon>
        <taxon>Xylariales</taxon>
        <taxon>Xylariaceae</taxon>
        <taxon>Xylaria</taxon>
    </lineage>
</organism>
<name>A0ACC1N9N9_9PEZI</name>
<accession>A0ACC1N9N9</accession>